<reference evidence="2 3" key="1">
    <citation type="submission" date="2019-08" db="EMBL/GenBank/DDBJ databases">
        <authorList>
            <person name="Alioto T."/>
            <person name="Alioto T."/>
            <person name="Gomez Garrido J."/>
        </authorList>
    </citation>
    <scope>NUCLEOTIDE SEQUENCE [LARGE SCALE GENOMIC DNA]</scope>
</reference>
<name>A0A5E4MS44_9HEMI</name>
<sequence>MGGRWAVGRRRPPVVFNFRPATATAKHIRILIANKRRARALYQRSRLPSHKQNFISLANSFKKILAKHKNHIQVNYLTNLSPNKSLWDATKKSLKNAAPNTPLIKSDGSLAFSDTDKAELLKKYLTETFSPHTEIQTPQITNIANINAGVPQGGILSPILYNIYAADQPTSLNTTVAEFADDKAIIAIHEDPNTASLNLQHHLNLLSNWYDNWRVKVNQSKSLHTTFTLRLAPCPEVSLAGIPIPSSQSVKYLGLTIDRRLTWAQHVREKELTLNARIRLLKTL</sequence>
<dbReference type="PANTHER" id="PTHR36688">
    <property type="entry name" value="ENDO/EXONUCLEASE/PHOSPHATASE DOMAIN-CONTAINING PROTEIN"/>
    <property type="match status" value="1"/>
</dbReference>
<accession>A0A5E4MS44</accession>
<dbReference type="PANTHER" id="PTHR36688:SF1">
    <property type="entry name" value="ENDONUCLEASE_EXONUCLEASE_PHOSPHATASE DOMAIN-CONTAINING PROTEIN"/>
    <property type="match status" value="1"/>
</dbReference>
<dbReference type="InterPro" id="IPR000477">
    <property type="entry name" value="RT_dom"/>
</dbReference>
<evidence type="ECO:0000259" key="1">
    <source>
        <dbReference type="PROSITE" id="PS50878"/>
    </source>
</evidence>
<gene>
    <name evidence="2" type="ORF">CINCED_3A015336</name>
</gene>
<dbReference type="GO" id="GO:0003964">
    <property type="term" value="F:RNA-directed DNA polymerase activity"/>
    <property type="evidence" value="ECO:0007669"/>
    <property type="project" value="UniProtKB-KW"/>
</dbReference>
<organism evidence="2 3">
    <name type="scientific">Cinara cedri</name>
    <dbReference type="NCBI Taxonomy" id="506608"/>
    <lineage>
        <taxon>Eukaryota</taxon>
        <taxon>Metazoa</taxon>
        <taxon>Ecdysozoa</taxon>
        <taxon>Arthropoda</taxon>
        <taxon>Hexapoda</taxon>
        <taxon>Insecta</taxon>
        <taxon>Pterygota</taxon>
        <taxon>Neoptera</taxon>
        <taxon>Paraneoptera</taxon>
        <taxon>Hemiptera</taxon>
        <taxon>Sternorrhyncha</taxon>
        <taxon>Aphidomorpha</taxon>
        <taxon>Aphidoidea</taxon>
        <taxon>Aphididae</taxon>
        <taxon>Lachninae</taxon>
        <taxon>Cinara</taxon>
    </lineage>
</organism>
<keyword evidence="2" id="KW-0695">RNA-directed DNA polymerase</keyword>
<evidence type="ECO:0000313" key="2">
    <source>
        <dbReference type="EMBL" id="VVC34200.1"/>
    </source>
</evidence>
<dbReference type="Pfam" id="PF00078">
    <property type="entry name" value="RVT_1"/>
    <property type="match status" value="1"/>
</dbReference>
<dbReference type="AlphaFoldDB" id="A0A5E4MS44"/>
<protein>
    <submittedName>
        <fullName evidence="2">Reverse transcriptase domain</fullName>
    </submittedName>
</protein>
<dbReference type="OrthoDB" id="6620931at2759"/>
<proteinExistence type="predicted"/>
<dbReference type="PROSITE" id="PS50878">
    <property type="entry name" value="RT_POL"/>
    <property type="match status" value="1"/>
</dbReference>
<feature type="domain" description="Reverse transcriptase" evidence="1">
    <location>
        <begin position="1"/>
        <end position="257"/>
    </location>
</feature>
<keyword evidence="2" id="KW-0548">Nucleotidyltransferase</keyword>
<dbReference type="InterPro" id="IPR052560">
    <property type="entry name" value="RdDP_mobile_element"/>
</dbReference>
<evidence type="ECO:0000313" key="3">
    <source>
        <dbReference type="Proteomes" id="UP000325440"/>
    </source>
</evidence>
<dbReference type="Proteomes" id="UP000325440">
    <property type="component" value="Unassembled WGS sequence"/>
</dbReference>
<keyword evidence="2" id="KW-0808">Transferase</keyword>
<keyword evidence="3" id="KW-1185">Reference proteome</keyword>
<dbReference type="EMBL" id="CABPRJ010000986">
    <property type="protein sequence ID" value="VVC34200.1"/>
    <property type="molecule type" value="Genomic_DNA"/>
</dbReference>